<dbReference type="AlphaFoldDB" id="A0A401IPZ2"/>
<keyword evidence="1 3" id="KW-0808">Transferase</keyword>
<dbReference type="PANTHER" id="PTHR13947:SF37">
    <property type="entry name" value="LD18367P"/>
    <property type="match status" value="1"/>
</dbReference>
<dbReference type="GO" id="GO:0008080">
    <property type="term" value="F:N-acetyltransferase activity"/>
    <property type="evidence" value="ECO:0007669"/>
    <property type="project" value="InterPro"/>
</dbReference>
<dbReference type="InterPro" id="IPR016181">
    <property type="entry name" value="Acyl_CoA_acyltransferase"/>
</dbReference>
<reference evidence="3 4" key="1">
    <citation type="journal article" date="2019" name="Int. J. Syst. Evol. Microbiol.">
        <title>Lactobacillus salitolerans sp. nov., a novel lactic acid bacterium isolated from spent mushroom substrates.</title>
        <authorList>
            <person name="Tohno M."/>
            <person name="Tanizawa Y."/>
            <person name="Kojima Y."/>
            <person name="Sakamoto M."/>
            <person name="Nakamura Y."/>
            <person name="Ohkuma M."/>
            <person name="Kobayashi H."/>
        </authorList>
    </citation>
    <scope>NUCLEOTIDE SEQUENCE [LARGE SCALE GENOMIC DNA]</scope>
    <source>
        <strain evidence="3 4">YK43</strain>
    </source>
</reference>
<accession>A0A401IPZ2</accession>
<evidence type="ECO:0000256" key="1">
    <source>
        <dbReference type="ARBA" id="ARBA00022679"/>
    </source>
</evidence>
<dbReference type="SUPFAM" id="SSF55729">
    <property type="entry name" value="Acyl-CoA N-acyltransferases (Nat)"/>
    <property type="match status" value="1"/>
</dbReference>
<evidence type="ECO:0000313" key="3">
    <source>
        <dbReference type="EMBL" id="GBG93608.1"/>
    </source>
</evidence>
<gene>
    <name evidence="3" type="ORF">LFYK43_00670</name>
</gene>
<feature type="domain" description="N-acetyltransferase" evidence="2">
    <location>
        <begin position="3"/>
        <end position="147"/>
    </location>
</feature>
<evidence type="ECO:0000313" key="4">
    <source>
        <dbReference type="Proteomes" id="UP000286848"/>
    </source>
</evidence>
<organism evidence="3 4">
    <name type="scientific">Ligilactobacillus salitolerans</name>
    <dbReference type="NCBI Taxonomy" id="1808352"/>
    <lineage>
        <taxon>Bacteria</taxon>
        <taxon>Bacillati</taxon>
        <taxon>Bacillota</taxon>
        <taxon>Bacilli</taxon>
        <taxon>Lactobacillales</taxon>
        <taxon>Lactobacillaceae</taxon>
        <taxon>Ligilactobacillus</taxon>
    </lineage>
</organism>
<dbReference type="EMBL" id="BFFP01000001">
    <property type="protein sequence ID" value="GBG93608.1"/>
    <property type="molecule type" value="Genomic_DNA"/>
</dbReference>
<dbReference type="CDD" id="cd04301">
    <property type="entry name" value="NAT_SF"/>
    <property type="match status" value="1"/>
</dbReference>
<dbReference type="Gene3D" id="3.40.630.30">
    <property type="match status" value="1"/>
</dbReference>
<comment type="caution">
    <text evidence="3">The sequence shown here is derived from an EMBL/GenBank/DDBJ whole genome shotgun (WGS) entry which is preliminary data.</text>
</comment>
<dbReference type="OrthoDB" id="162775at2"/>
<keyword evidence="4" id="KW-1185">Reference proteome</keyword>
<dbReference type="PROSITE" id="PS51186">
    <property type="entry name" value="GNAT"/>
    <property type="match status" value="1"/>
</dbReference>
<dbReference type="Proteomes" id="UP000286848">
    <property type="component" value="Unassembled WGS sequence"/>
</dbReference>
<dbReference type="RefSeq" id="WP_124974289.1">
    <property type="nucleotide sequence ID" value="NZ_BFFP01000001.1"/>
</dbReference>
<protein>
    <submittedName>
        <fullName evidence="3">GNAT family acetyltransferase</fullName>
    </submittedName>
</protein>
<dbReference type="InterPro" id="IPR050769">
    <property type="entry name" value="NAT_camello-type"/>
</dbReference>
<evidence type="ECO:0000259" key="2">
    <source>
        <dbReference type="PROSITE" id="PS51186"/>
    </source>
</evidence>
<dbReference type="PANTHER" id="PTHR13947">
    <property type="entry name" value="GNAT FAMILY N-ACETYLTRANSFERASE"/>
    <property type="match status" value="1"/>
</dbReference>
<dbReference type="InterPro" id="IPR000182">
    <property type="entry name" value="GNAT_dom"/>
</dbReference>
<name>A0A401IPZ2_9LACO</name>
<proteinExistence type="predicted"/>
<dbReference type="Pfam" id="PF00583">
    <property type="entry name" value="Acetyltransf_1"/>
    <property type="match status" value="1"/>
</dbReference>
<sequence>MQITLTQFTHPTPTHYQLLITADPEKAVIDSYLSRSFCYQATQDDQLIGVVILLPTRPRILEIVNLAVAEDWQDQGIGTQLLTFAETFARQNNYLSLEVGTGSTSFGPLRLYQKFGFRITGVDRDFFTRHYSHEIKENGLLLKDMLRLEKIL</sequence>